<comment type="function">
    <text evidence="10">Catalyzes the ATP-dependent conversion of 7-carboxy-7-deazaguanine (CDG) to 7-cyano-7-deazaguanine (preQ(0)).</text>
</comment>
<keyword evidence="2 10" id="KW-0436">Ligase</keyword>
<dbReference type="InterPro" id="IPR018317">
    <property type="entry name" value="QueC"/>
</dbReference>
<dbReference type="Proteomes" id="UP000255328">
    <property type="component" value="Unassembled WGS sequence"/>
</dbReference>
<feature type="binding site" evidence="10">
    <location>
        <position position="208"/>
    </location>
    <ligand>
        <name>Zn(2+)</name>
        <dbReference type="ChEBI" id="CHEBI:29105"/>
    </ligand>
</feature>
<dbReference type="Pfam" id="PF06508">
    <property type="entry name" value="QueC"/>
    <property type="match status" value="1"/>
</dbReference>
<dbReference type="EMBL" id="UGGU01000003">
    <property type="protein sequence ID" value="STO31389.1"/>
    <property type="molecule type" value="Genomic_DNA"/>
</dbReference>
<evidence type="ECO:0000256" key="7">
    <source>
        <dbReference type="ARBA" id="ARBA00037993"/>
    </source>
</evidence>
<evidence type="ECO:0000256" key="4">
    <source>
        <dbReference type="ARBA" id="ARBA00022741"/>
    </source>
</evidence>
<keyword evidence="5 10" id="KW-0862">Zinc</keyword>
<keyword evidence="4 10" id="KW-0547">Nucleotide-binding</keyword>
<evidence type="ECO:0000313" key="11">
    <source>
        <dbReference type="EMBL" id="STO31389.1"/>
    </source>
</evidence>
<reference evidence="11 12" key="1">
    <citation type="submission" date="2018-06" db="EMBL/GenBank/DDBJ databases">
        <authorList>
            <consortium name="Pathogen Informatics"/>
            <person name="Doyle S."/>
        </authorList>
    </citation>
    <scope>NUCLEOTIDE SEQUENCE [LARGE SCALE GENOMIC DNA]</scope>
    <source>
        <strain evidence="11 12">NCTC10723</strain>
    </source>
</reference>
<dbReference type="GO" id="GO:0008616">
    <property type="term" value="P:tRNA queuosine(34) biosynthetic process"/>
    <property type="evidence" value="ECO:0007669"/>
    <property type="project" value="UniProtKB-UniRule"/>
</dbReference>
<evidence type="ECO:0000256" key="6">
    <source>
        <dbReference type="ARBA" id="ARBA00022840"/>
    </source>
</evidence>
<keyword evidence="3 10" id="KW-0479">Metal-binding</keyword>
<dbReference type="OrthoDB" id="9789567at2"/>
<dbReference type="InterPro" id="IPR014729">
    <property type="entry name" value="Rossmann-like_a/b/a_fold"/>
</dbReference>
<evidence type="ECO:0000256" key="3">
    <source>
        <dbReference type="ARBA" id="ARBA00022723"/>
    </source>
</evidence>
<keyword evidence="6 10" id="KW-0067">ATP-binding</keyword>
<evidence type="ECO:0000256" key="5">
    <source>
        <dbReference type="ARBA" id="ARBA00022833"/>
    </source>
</evidence>
<comment type="similarity">
    <text evidence="7 10">Belongs to the QueC family.</text>
</comment>
<gene>
    <name evidence="10 11" type="primary">queC</name>
    <name evidence="11" type="ORF">NCTC10723_00837</name>
</gene>
<feature type="binding site" evidence="10">
    <location>
        <begin position="7"/>
        <end position="17"/>
    </location>
    <ligand>
        <name>ATP</name>
        <dbReference type="ChEBI" id="CHEBI:30616"/>
    </ligand>
</feature>
<protein>
    <recommendedName>
        <fullName evidence="8 10">7-cyano-7-deazaguanine synthase</fullName>
        <ecNumber evidence="8 10">6.3.4.20</ecNumber>
    </recommendedName>
    <alternativeName>
        <fullName evidence="10">7-cyano-7-carbaguanine synthase</fullName>
    </alternativeName>
    <alternativeName>
        <fullName evidence="10">PreQ(0) synthase</fullName>
    </alternativeName>
    <alternativeName>
        <fullName evidence="10">Queuosine biosynthesis protein QueC</fullName>
    </alternativeName>
</protein>
<dbReference type="SUPFAM" id="SSF52402">
    <property type="entry name" value="Adenine nucleotide alpha hydrolases-like"/>
    <property type="match status" value="1"/>
</dbReference>
<evidence type="ECO:0000313" key="12">
    <source>
        <dbReference type="Proteomes" id="UP000255328"/>
    </source>
</evidence>
<dbReference type="NCBIfam" id="TIGR00364">
    <property type="entry name" value="7-cyano-7-deazaguanine synthase QueC"/>
    <property type="match status" value="1"/>
</dbReference>
<evidence type="ECO:0000256" key="10">
    <source>
        <dbReference type="HAMAP-Rule" id="MF_01633"/>
    </source>
</evidence>
<comment type="pathway">
    <text evidence="1 10">Purine metabolism; 7-cyano-7-deazaguanine biosynthesis.</text>
</comment>
<comment type="cofactor">
    <cofactor evidence="10">
        <name>Zn(2+)</name>
        <dbReference type="ChEBI" id="CHEBI:29105"/>
    </cofactor>
    <text evidence="10">Binds 1 zinc ion per subunit.</text>
</comment>
<dbReference type="CDD" id="cd01995">
    <property type="entry name" value="QueC-like"/>
    <property type="match status" value="1"/>
</dbReference>
<evidence type="ECO:0000256" key="2">
    <source>
        <dbReference type="ARBA" id="ARBA00022598"/>
    </source>
</evidence>
<keyword evidence="12" id="KW-1185">Reference proteome</keyword>
<feature type="binding site" evidence="10">
    <location>
        <position position="205"/>
    </location>
    <ligand>
        <name>Zn(2+)</name>
        <dbReference type="ChEBI" id="CHEBI:29105"/>
    </ligand>
</feature>
<feature type="binding site" evidence="10">
    <location>
        <position position="194"/>
    </location>
    <ligand>
        <name>Zn(2+)</name>
        <dbReference type="ChEBI" id="CHEBI:29105"/>
    </ligand>
</feature>
<feature type="binding site" evidence="10">
    <location>
        <position position="202"/>
    </location>
    <ligand>
        <name>Zn(2+)</name>
        <dbReference type="ChEBI" id="CHEBI:29105"/>
    </ligand>
</feature>
<dbReference type="RefSeq" id="WP_115269661.1">
    <property type="nucleotide sequence ID" value="NZ_CASFEE010000012.1"/>
</dbReference>
<evidence type="ECO:0000256" key="9">
    <source>
        <dbReference type="ARBA" id="ARBA00047890"/>
    </source>
</evidence>
<evidence type="ECO:0000256" key="1">
    <source>
        <dbReference type="ARBA" id="ARBA00005061"/>
    </source>
</evidence>
<dbReference type="GO" id="GO:0008270">
    <property type="term" value="F:zinc ion binding"/>
    <property type="evidence" value="ECO:0007669"/>
    <property type="project" value="UniProtKB-UniRule"/>
</dbReference>
<dbReference type="PANTHER" id="PTHR42914:SF1">
    <property type="entry name" value="7-CYANO-7-DEAZAGUANINE SYNTHASE"/>
    <property type="match status" value="1"/>
</dbReference>
<sequence length="232" mass="25669">MRVLVLLSGGVDSSTCLAMAVDRYGKDNVVALSASYGQKHTKELESARKIADYYQVELIEINLGKIFSFSNCSLLSHSDKEIPQGSYDEQLKNIDGEKLSTYVPFRNGLFLSTAASIALSKNCQVIYYGAHSDDSVGDAYPDCSPEFNEAMNRAIYLGSGKELKIEAPFVNMHKSDIVKKGLELNLPYELTWSCYEGGEYPCGKCGTCIDREKAFEINNSIDPLVKLRKGDK</sequence>
<dbReference type="UniPathway" id="UPA00391"/>
<organism evidence="11 12">
    <name type="scientific">Fusobacterium necrogenes</name>
    <dbReference type="NCBI Taxonomy" id="858"/>
    <lineage>
        <taxon>Bacteria</taxon>
        <taxon>Fusobacteriati</taxon>
        <taxon>Fusobacteriota</taxon>
        <taxon>Fusobacteriia</taxon>
        <taxon>Fusobacteriales</taxon>
        <taxon>Fusobacteriaceae</taxon>
        <taxon>Fusobacterium</taxon>
    </lineage>
</organism>
<dbReference type="AlphaFoldDB" id="A0A377GWP5"/>
<comment type="catalytic activity">
    <reaction evidence="9 10">
        <text>7-carboxy-7-carbaguanine + NH4(+) + 2 ATP = 7-cyano-7-carbaguanine + 2 AMP + 2 diphosphate + 2 H(+)</text>
        <dbReference type="Rhea" id="RHEA:27982"/>
        <dbReference type="ChEBI" id="CHEBI:15378"/>
        <dbReference type="ChEBI" id="CHEBI:28938"/>
        <dbReference type="ChEBI" id="CHEBI:30616"/>
        <dbReference type="ChEBI" id="CHEBI:33019"/>
        <dbReference type="ChEBI" id="CHEBI:45075"/>
        <dbReference type="ChEBI" id="CHEBI:61036"/>
        <dbReference type="ChEBI" id="CHEBI:456215"/>
        <dbReference type="EC" id="6.3.4.20"/>
    </reaction>
</comment>
<dbReference type="PIRSF" id="PIRSF006293">
    <property type="entry name" value="ExsB"/>
    <property type="match status" value="1"/>
</dbReference>
<accession>A0A377GWP5</accession>
<dbReference type="EC" id="6.3.4.20" evidence="8 10"/>
<dbReference type="HAMAP" id="MF_01633">
    <property type="entry name" value="QueC"/>
    <property type="match status" value="1"/>
</dbReference>
<proteinExistence type="inferred from homology"/>
<keyword evidence="10" id="KW-0671">Queuosine biosynthesis</keyword>
<dbReference type="Gene3D" id="3.40.50.620">
    <property type="entry name" value="HUPs"/>
    <property type="match status" value="1"/>
</dbReference>
<evidence type="ECO:0000256" key="8">
    <source>
        <dbReference type="ARBA" id="ARBA00039149"/>
    </source>
</evidence>
<dbReference type="PANTHER" id="PTHR42914">
    <property type="entry name" value="7-CYANO-7-DEAZAGUANINE SYNTHASE"/>
    <property type="match status" value="1"/>
</dbReference>
<dbReference type="GO" id="GO:0005524">
    <property type="term" value="F:ATP binding"/>
    <property type="evidence" value="ECO:0007669"/>
    <property type="project" value="UniProtKB-UniRule"/>
</dbReference>
<name>A0A377GWP5_9FUSO</name>
<dbReference type="GO" id="GO:0016879">
    <property type="term" value="F:ligase activity, forming carbon-nitrogen bonds"/>
    <property type="evidence" value="ECO:0007669"/>
    <property type="project" value="UniProtKB-UniRule"/>
</dbReference>